<dbReference type="SUPFAM" id="SSF52540">
    <property type="entry name" value="P-loop containing nucleoside triphosphate hydrolases"/>
    <property type="match status" value="1"/>
</dbReference>
<name>K6GU61_9BACT</name>
<dbReference type="AlphaFoldDB" id="K6GU61"/>
<evidence type="ECO:0000313" key="2">
    <source>
        <dbReference type="EMBL" id="EKO40435.1"/>
    </source>
</evidence>
<sequence length="273" mass="31690">MDTLVSKVIAEIEAQNKNFPVRGMPSGFQNFDAVTRGFQRGHLYVLAGQPNFHKTSFLINLTFNMGMFFHYPVKFFSLSDSEEDLLKRLLFTLTDCNSKLFPFLKLDVGEYARIIRAGERFKKEKNIQFVCNKNLGIEEIEEHCQAINGKGIAFLDYLEMLSPENFGKNLKLLKNIATKCRIPIIAVHEIKSEEYFDKTALLRNYVDSIFLLKEITTDIFENEEMREVLEIEFFKPYGCKVNLFINEYSCRMYNSLEEIMEDSSFGNNTNTTC</sequence>
<dbReference type="Proteomes" id="UP000006272">
    <property type="component" value="Unassembled WGS sequence"/>
</dbReference>
<dbReference type="PATRIC" id="fig|1206767.3.peg.794"/>
<keyword evidence="2" id="KW-0378">Hydrolase</keyword>
<reference evidence="2 3" key="1">
    <citation type="submission" date="2012-07" db="EMBL/GenBank/DDBJ databases">
        <title>Draft genome sequence of Desulfovibrio magneticus str. Maddingley MBC34 obtained from a metagenomic sequence of a methanogenic enrichment isolated from coal-seam formation water in Victoria, Australia.</title>
        <authorList>
            <person name="Greenfield P."/>
            <person name="Hendry P."/>
            <person name="Li D."/>
            <person name="Rosewarne C.P."/>
            <person name="Tran-Dinh N."/>
            <person name="Elbourne L.D.H."/>
            <person name="Paulsen I.T."/>
            <person name="Midgley D.J."/>
        </authorList>
    </citation>
    <scope>NUCLEOTIDE SEQUENCE [LARGE SCALE GENOMIC DNA]</scope>
    <source>
        <strain evidence="3">Maddingley MBC34</strain>
    </source>
</reference>
<dbReference type="PROSITE" id="PS51199">
    <property type="entry name" value="SF4_HELICASE"/>
    <property type="match status" value="1"/>
</dbReference>
<protein>
    <submittedName>
        <fullName evidence="2">Replicative DNA helicase</fullName>
    </submittedName>
</protein>
<dbReference type="EMBL" id="ALAO01000072">
    <property type="protein sequence ID" value="EKO40435.1"/>
    <property type="molecule type" value="Genomic_DNA"/>
</dbReference>
<comment type="caution">
    <text evidence="2">The sequence shown here is derived from an EMBL/GenBank/DDBJ whole genome shotgun (WGS) entry which is preliminary data.</text>
</comment>
<dbReference type="GO" id="GO:0003678">
    <property type="term" value="F:DNA helicase activity"/>
    <property type="evidence" value="ECO:0007669"/>
    <property type="project" value="InterPro"/>
</dbReference>
<evidence type="ECO:0000313" key="3">
    <source>
        <dbReference type="Proteomes" id="UP000006272"/>
    </source>
</evidence>
<evidence type="ECO:0000259" key="1">
    <source>
        <dbReference type="PROSITE" id="PS51199"/>
    </source>
</evidence>
<gene>
    <name evidence="2" type="ORF">B193_0831</name>
</gene>
<proteinExistence type="predicted"/>
<organism evidence="2 3">
    <name type="scientific">Solidesulfovibrio magneticus str. Maddingley MBC34</name>
    <dbReference type="NCBI Taxonomy" id="1206767"/>
    <lineage>
        <taxon>Bacteria</taxon>
        <taxon>Pseudomonadati</taxon>
        <taxon>Thermodesulfobacteriota</taxon>
        <taxon>Desulfovibrionia</taxon>
        <taxon>Desulfovibrionales</taxon>
        <taxon>Desulfovibrionaceae</taxon>
        <taxon>Solidesulfovibrio</taxon>
    </lineage>
</organism>
<feature type="domain" description="SF4 helicase" evidence="1">
    <location>
        <begin position="17"/>
        <end position="209"/>
    </location>
</feature>
<dbReference type="PANTHER" id="PTHR30153">
    <property type="entry name" value="REPLICATIVE DNA HELICASE DNAB"/>
    <property type="match status" value="1"/>
</dbReference>
<dbReference type="InterPro" id="IPR007694">
    <property type="entry name" value="DNA_helicase_DnaB-like_C"/>
</dbReference>
<dbReference type="PANTHER" id="PTHR30153:SF2">
    <property type="entry name" value="REPLICATIVE DNA HELICASE"/>
    <property type="match status" value="1"/>
</dbReference>
<dbReference type="InterPro" id="IPR027417">
    <property type="entry name" value="P-loop_NTPase"/>
</dbReference>
<keyword evidence="2" id="KW-0547">Nucleotide-binding</keyword>
<dbReference type="GO" id="GO:0005829">
    <property type="term" value="C:cytosol"/>
    <property type="evidence" value="ECO:0007669"/>
    <property type="project" value="TreeGrafter"/>
</dbReference>
<dbReference type="Pfam" id="PF03796">
    <property type="entry name" value="DnaB_C"/>
    <property type="match status" value="1"/>
</dbReference>
<keyword evidence="2" id="KW-0067">ATP-binding</keyword>
<dbReference type="GO" id="GO:0005524">
    <property type="term" value="F:ATP binding"/>
    <property type="evidence" value="ECO:0007669"/>
    <property type="project" value="InterPro"/>
</dbReference>
<dbReference type="Gene3D" id="3.40.50.300">
    <property type="entry name" value="P-loop containing nucleotide triphosphate hydrolases"/>
    <property type="match status" value="1"/>
</dbReference>
<dbReference type="GO" id="GO:0006260">
    <property type="term" value="P:DNA replication"/>
    <property type="evidence" value="ECO:0007669"/>
    <property type="project" value="InterPro"/>
</dbReference>
<keyword evidence="2" id="KW-0347">Helicase</keyword>
<accession>K6GU61</accession>